<dbReference type="GO" id="GO:0005794">
    <property type="term" value="C:Golgi apparatus"/>
    <property type="evidence" value="ECO:0007669"/>
    <property type="project" value="TreeGrafter"/>
</dbReference>
<evidence type="ECO:0000313" key="3">
    <source>
        <dbReference type="Proteomes" id="UP001175227"/>
    </source>
</evidence>
<evidence type="ECO:0000256" key="1">
    <source>
        <dbReference type="SAM" id="Phobius"/>
    </source>
</evidence>
<dbReference type="InterPro" id="IPR040410">
    <property type="entry name" value="UPF0658_Golgi"/>
</dbReference>
<feature type="transmembrane region" description="Helical" evidence="1">
    <location>
        <begin position="303"/>
        <end position="329"/>
    </location>
</feature>
<evidence type="ECO:0000313" key="2">
    <source>
        <dbReference type="EMBL" id="KAK0478782.1"/>
    </source>
</evidence>
<keyword evidence="1" id="KW-0472">Membrane</keyword>
<comment type="caution">
    <text evidence="2">The sequence shown here is derived from an EMBL/GenBank/DDBJ whole genome shotgun (WGS) entry which is preliminary data.</text>
</comment>
<dbReference type="Proteomes" id="UP001175227">
    <property type="component" value="Unassembled WGS sequence"/>
</dbReference>
<organism evidence="2 3">
    <name type="scientific">Armillaria novae-zelandiae</name>
    <dbReference type="NCBI Taxonomy" id="153914"/>
    <lineage>
        <taxon>Eukaryota</taxon>
        <taxon>Fungi</taxon>
        <taxon>Dikarya</taxon>
        <taxon>Basidiomycota</taxon>
        <taxon>Agaricomycotina</taxon>
        <taxon>Agaricomycetes</taxon>
        <taxon>Agaricomycetidae</taxon>
        <taxon>Agaricales</taxon>
        <taxon>Marasmiineae</taxon>
        <taxon>Physalacriaceae</taxon>
        <taxon>Armillaria</taxon>
    </lineage>
</organism>
<dbReference type="AlphaFoldDB" id="A0AA39U6Z1"/>
<proteinExistence type="predicted"/>
<reference evidence="2" key="1">
    <citation type="submission" date="2023-06" db="EMBL/GenBank/DDBJ databases">
        <authorList>
            <consortium name="Lawrence Berkeley National Laboratory"/>
            <person name="Ahrendt S."/>
            <person name="Sahu N."/>
            <person name="Indic B."/>
            <person name="Wong-Bajracharya J."/>
            <person name="Merenyi Z."/>
            <person name="Ke H.-M."/>
            <person name="Monk M."/>
            <person name="Kocsube S."/>
            <person name="Drula E."/>
            <person name="Lipzen A."/>
            <person name="Balint B."/>
            <person name="Henrissat B."/>
            <person name="Andreopoulos B."/>
            <person name="Martin F.M."/>
            <person name="Harder C.B."/>
            <person name="Rigling D."/>
            <person name="Ford K.L."/>
            <person name="Foster G.D."/>
            <person name="Pangilinan J."/>
            <person name="Papanicolaou A."/>
            <person name="Barry K."/>
            <person name="LaButti K."/>
            <person name="Viragh M."/>
            <person name="Koriabine M."/>
            <person name="Yan M."/>
            <person name="Riley R."/>
            <person name="Champramary S."/>
            <person name="Plett K.L."/>
            <person name="Tsai I.J."/>
            <person name="Slot J."/>
            <person name="Sipos G."/>
            <person name="Plett J."/>
            <person name="Nagy L.G."/>
            <person name="Grigoriev I.V."/>
        </authorList>
    </citation>
    <scope>NUCLEOTIDE SEQUENCE</scope>
    <source>
        <strain evidence="2">ICMP 16352</strain>
    </source>
</reference>
<dbReference type="PANTHER" id="PTHR34391">
    <property type="entry name" value="UPF0658 GOLGI APPARATUS MEMBRANE PROTEIN C1952.10C-RELATED"/>
    <property type="match status" value="1"/>
</dbReference>
<feature type="transmembrane region" description="Helical" evidence="1">
    <location>
        <begin position="265"/>
        <end position="283"/>
    </location>
</feature>
<dbReference type="EMBL" id="JAUEPR010000013">
    <property type="protein sequence ID" value="KAK0478782.1"/>
    <property type="molecule type" value="Genomic_DNA"/>
</dbReference>
<feature type="transmembrane region" description="Helical" evidence="1">
    <location>
        <begin position="349"/>
        <end position="369"/>
    </location>
</feature>
<keyword evidence="1" id="KW-0812">Transmembrane</keyword>
<keyword evidence="1" id="KW-1133">Transmembrane helix</keyword>
<gene>
    <name evidence="2" type="ORF">IW261DRAFT_186712</name>
</gene>
<accession>A0AA39U6Z1</accession>
<dbReference type="PANTHER" id="PTHR34391:SF2">
    <property type="entry name" value="TRP C-TERMINAL DOMAIN-CONTAINING PROTEIN"/>
    <property type="match status" value="1"/>
</dbReference>
<feature type="transmembrane region" description="Helical" evidence="1">
    <location>
        <begin position="376"/>
        <end position="396"/>
    </location>
</feature>
<protein>
    <submittedName>
        <fullName evidence="2">Uncharacterized protein</fullName>
    </submittedName>
</protein>
<feature type="transmembrane region" description="Helical" evidence="1">
    <location>
        <begin position="408"/>
        <end position="432"/>
    </location>
</feature>
<name>A0AA39U6Z1_9AGAR</name>
<keyword evidence="3" id="KW-1185">Reference proteome</keyword>
<sequence length="498" mass="57163">MFSTWKSGIVKRKAKSLHARVTRNRLTFTFFLFGLLHCFAQGIIQSFLFSIDSEYSSFLSDVVHAAELPPKNHTYLEGSSGNYRLRMCNYIPHFDYNCTDVFESYRDTRPSDIPSKDSVKRGELLRANIGSKAQPVLSRNETGITIESHDGEEKVLLDTQCVQILVFPSQDLRNNEREDLALVFIQFWLFVISVIAMLYDSVPHIVAGFCARTLLTAWSAYVLWRTHSKKSVYQELIGNPDTPCSVDLFNEDYFRVRNGYEIPDLILNLTALAIACYLSLTLFRDYNKRSFKCVGAPKHIVVLYKYFMALQACLQLELYVLMAGMGLWIDQLFNTYIGAISEHTFVYEGVFIFYTVLVIPWLVLGWYAIRHERTVLTALFIFASFVFLFTMSIMFYSQVFRWTFVSWANLACFLVASMLLMVACIILGVICLHNFGKGLSNYLYADAILESLEFSPAVFENDIEYHVGSKEEHDKAIDCLQGYHSQLKYDVSEATSEE</sequence>
<feature type="transmembrane region" description="Helical" evidence="1">
    <location>
        <begin position="180"/>
        <end position="199"/>
    </location>
</feature>